<proteinExistence type="predicted"/>
<organism evidence="2 3">
    <name type="scientific">Bizionia echini</name>
    <dbReference type="NCBI Taxonomy" id="649333"/>
    <lineage>
        <taxon>Bacteria</taxon>
        <taxon>Pseudomonadati</taxon>
        <taxon>Bacteroidota</taxon>
        <taxon>Flavobacteriia</taxon>
        <taxon>Flavobacteriales</taxon>
        <taxon>Flavobacteriaceae</taxon>
        <taxon>Bizionia</taxon>
    </lineage>
</organism>
<feature type="transmembrane region" description="Helical" evidence="1">
    <location>
        <begin position="104"/>
        <end position="123"/>
    </location>
</feature>
<accession>A0A1I5AI65</accession>
<keyword evidence="1" id="KW-1133">Transmembrane helix</keyword>
<keyword evidence="1" id="KW-0472">Membrane</keyword>
<dbReference type="RefSeq" id="WP_092206863.1">
    <property type="nucleotide sequence ID" value="NZ_FOVN01000002.1"/>
</dbReference>
<dbReference type="STRING" id="649333.SAMN04487989_10267"/>
<dbReference type="EMBL" id="FOVN01000002">
    <property type="protein sequence ID" value="SFN62060.1"/>
    <property type="molecule type" value="Genomic_DNA"/>
</dbReference>
<feature type="transmembrane region" description="Helical" evidence="1">
    <location>
        <begin position="129"/>
        <end position="148"/>
    </location>
</feature>
<feature type="transmembrane region" description="Helical" evidence="1">
    <location>
        <begin position="63"/>
        <end position="84"/>
    </location>
</feature>
<reference evidence="3" key="1">
    <citation type="submission" date="2016-10" db="EMBL/GenBank/DDBJ databases">
        <authorList>
            <person name="Varghese N."/>
            <person name="Submissions S."/>
        </authorList>
    </citation>
    <scope>NUCLEOTIDE SEQUENCE [LARGE SCALE GENOMIC DNA]</scope>
    <source>
        <strain evidence="3">DSM 23925</strain>
    </source>
</reference>
<evidence type="ECO:0000256" key="1">
    <source>
        <dbReference type="SAM" id="Phobius"/>
    </source>
</evidence>
<gene>
    <name evidence="2" type="ORF">SAMN04487989_10267</name>
</gene>
<feature type="transmembrane region" description="Helical" evidence="1">
    <location>
        <begin position="12"/>
        <end position="31"/>
    </location>
</feature>
<protein>
    <submittedName>
        <fullName evidence="2">Uncharacterized protein</fullName>
    </submittedName>
</protein>
<name>A0A1I5AI65_9FLAO</name>
<evidence type="ECO:0000313" key="3">
    <source>
        <dbReference type="Proteomes" id="UP000198705"/>
    </source>
</evidence>
<dbReference type="Proteomes" id="UP000198705">
    <property type="component" value="Unassembled WGS sequence"/>
</dbReference>
<dbReference type="AlphaFoldDB" id="A0A1I5AI65"/>
<keyword evidence="3" id="KW-1185">Reference proteome</keyword>
<dbReference type="OrthoDB" id="894278at2"/>
<evidence type="ECO:0000313" key="2">
    <source>
        <dbReference type="EMBL" id="SFN62060.1"/>
    </source>
</evidence>
<sequence length="158" mass="18230">MRNHFLLPHKYKAFGWVLLIIGLISGILLYATDFEPDMLKTSVLSIYNGDSLFSGTDKGWFKIIENGIIDELSALAIIIGGLLVGFTREKVEDEFIYQLRTESLVWAIIVNYIILALAVIFVYDMVFFNVMIFNMFTPLFIFIIRFNFLKLKSNSHDE</sequence>
<keyword evidence="1" id="KW-0812">Transmembrane</keyword>